<feature type="signal peptide" evidence="1">
    <location>
        <begin position="1"/>
        <end position="24"/>
    </location>
</feature>
<evidence type="ECO:0000313" key="3">
    <source>
        <dbReference type="Proteomes" id="UP000534783"/>
    </source>
</evidence>
<evidence type="ECO:0000313" key="2">
    <source>
        <dbReference type="EMBL" id="NKE69284.1"/>
    </source>
</evidence>
<reference evidence="2 3" key="1">
    <citation type="journal article" date="2020" name="Nature">
        <title>Bacterial chemolithoautotrophy via manganese oxidation.</title>
        <authorList>
            <person name="Yu H."/>
            <person name="Leadbetter J.R."/>
        </authorList>
    </citation>
    <scope>NUCLEOTIDE SEQUENCE [LARGE SCALE GENOMIC DNA]</scope>
    <source>
        <strain evidence="2 3">Mn-1</strain>
    </source>
</reference>
<dbReference type="AlphaFoldDB" id="A0A7X6DLB1"/>
<organism evidence="2 3">
    <name type="scientific">Candidatus Manganitrophus noduliformans</name>
    <dbReference type="NCBI Taxonomy" id="2606439"/>
    <lineage>
        <taxon>Bacteria</taxon>
        <taxon>Pseudomonadati</taxon>
        <taxon>Nitrospirota</taxon>
        <taxon>Nitrospiria</taxon>
        <taxon>Candidatus Troglogloeales</taxon>
        <taxon>Candidatus Manganitrophaceae</taxon>
        <taxon>Candidatus Manganitrophus</taxon>
    </lineage>
</organism>
<dbReference type="Proteomes" id="UP000534783">
    <property type="component" value="Unassembled WGS sequence"/>
</dbReference>
<protein>
    <recommendedName>
        <fullName evidence="4">Outer membrane protein beta-barrel domain-containing protein</fullName>
    </recommendedName>
</protein>
<keyword evidence="1" id="KW-0732">Signal</keyword>
<feature type="chain" id="PRO_5031228731" description="Outer membrane protein beta-barrel domain-containing protein" evidence="1">
    <location>
        <begin position="25"/>
        <end position="217"/>
    </location>
</feature>
<name>A0A7X6DLB1_9BACT</name>
<evidence type="ECO:0008006" key="4">
    <source>
        <dbReference type="Google" id="ProtNLM"/>
    </source>
</evidence>
<sequence>MKRFQFMFFLVTVFIATMATSLSAAPIGVPGATAGANKSVISAELNLLTDRDLTGGGEVESTQAFAKGEVGLTDRVDLIIRLGVGDFEGGGVDTDFGPAFGVGFKTTWAEISDVNLKIGTVFQTTRIRAEDDSTRFGWAEYDAALGAFLDSRGSRQAVIPYGGVAWSALDVEGRASEDDAFGFFLGALARLGGNFQVGVEFRIVDQTAISANAGFVF</sequence>
<dbReference type="RefSeq" id="WP_168057598.1">
    <property type="nucleotide sequence ID" value="NZ_VTOW01000001.1"/>
</dbReference>
<keyword evidence="3" id="KW-1185">Reference proteome</keyword>
<gene>
    <name evidence="2" type="ORF">MNODULE_00760</name>
</gene>
<evidence type="ECO:0000256" key="1">
    <source>
        <dbReference type="SAM" id="SignalP"/>
    </source>
</evidence>
<dbReference type="EMBL" id="VTOW01000001">
    <property type="protein sequence ID" value="NKE69284.1"/>
    <property type="molecule type" value="Genomic_DNA"/>
</dbReference>
<accession>A0A7X6DLB1</accession>
<proteinExistence type="predicted"/>
<comment type="caution">
    <text evidence="2">The sequence shown here is derived from an EMBL/GenBank/DDBJ whole genome shotgun (WGS) entry which is preliminary data.</text>
</comment>